<name>A0A1V0SGF7_9VIRU</name>
<gene>
    <name evidence="1" type="ORF">Hokovirus_3_89</name>
</gene>
<sequence length="1092" mass="128417">MSNYHLKYMKYKEKYLKEKSKQRVQTGGFPNVLLNNVNYIDTLKLNDGIIYKDNNDLYVIDLSPDMIMWRAYNNLTCSKLHVPPGSIMDSYRYSPAWYGPPEAIIVYCAMNINRETMMRTYSYYNEFKNMIMYNVDDYIKRNEHLMKNNLSSLVAYSINNPCKLIDINNIHNIKKLITEFRKNFTRDNYKKLYDLNRITSRQLNIIGSWSRAIMENRINYGNYKNEINEKYNIDQIIKTKDLFNLMGIIIEWSFRYAIGYGMYMYMYKEKMVTRKIFTDINTISIDKYVIDDYDNPYINYYNNINNINNLRSIDHNYLNINDTDKQKIINKQKEANDKFTEVNNKAREYVKNEIDKFIQNENNNIERKKTELVKEFLKQQKTSEDMINDILNGKETGYVIDLLNGSKIGFLYLKDNNYRVYFNYKFNNKKIHMSETCPFCNLNKTRNWFDSKYKDSLSHMYGLSANHVYYSYHPGSNQVEPLGMAFTQTLGKDIPSVHEEKLLSIPFNHVPTKGDHPDCKIGSKTFPPNGVYQLACGALLYQNNLDDEVVFNFMNTYYTAHSYAYAKTKKIFKDADINYDVHNGKYYKFKDPIANANEDPRIYLIFHTKTNSIQHLHLHTYIDEKGSGLHDLFESTRINIEGVDDINNDLLQDGGDNVKEIFGSSEYGKYEYQKSQQKKKYIKFTGNRIINEKTPYEKIKWVNPRGWIDIFGFRSSNYDEKYKCVSAVSFEYMFKRLLGIGDEDERMKQHYIFPDPLYHLQEGIFDQTANITYPKKYAEFLEDIYNDNKMPLLTTNVNGNDIFNEEIYSTMHNKQNMGIKNTKYKDYKKSVINTTYANVIDETGITRQSVTDIDTVMTLLLQFACINSPEIGGYYGHIGPVLNSWKNITHTEICLFNLVDYPVKAVVNADYSTCNITDPNIIAKDKNISYVVLSLYILYFTQHQQTLIRKNNRFVNRNIFKDFLGSEIQMGGRAELADKLINDQFINNKFINNKLIDNKLIDNKLIDNKLEPISNNIKNDILEPNKESYEQIELTPEVVRKIINKYNTSTKLYKIDENDNLAHNIIWTTLYPFILTGGNELPNEIKSIDNLY</sequence>
<proteinExistence type="predicted"/>
<organism evidence="1">
    <name type="scientific">Hokovirus HKV1</name>
    <dbReference type="NCBI Taxonomy" id="1977638"/>
    <lineage>
        <taxon>Viruses</taxon>
        <taxon>Varidnaviria</taxon>
        <taxon>Bamfordvirae</taxon>
        <taxon>Nucleocytoviricota</taxon>
        <taxon>Megaviricetes</taxon>
        <taxon>Imitervirales</taxon>
        <taxon>Mimiviridae</taxon>
        <taxon>Klosneuvirinae</taxon>
        <taxon>Hokovirus</taxon>
    </lineage>
</organism>
<evidence type="ECO:0000313" key="1">
    <source>
        <dbReference type="EMBL" id="ARF10816.1"/>
    </source>
</evidence>
<protein>
    <submittedName>
        <fullName evidence="1">Uncharacterized protein</fullName>
    </submittedName>
</protein>
<accession>A0A1V0SGF7</accession>
<reference evidence="1" key="1">
    <citation type="journal article" date="2017" name="Science">
        <title>Giant viruses with an expanded complement of translation system components.</title>
        <authorList>
            <person name="Schulz F."/>
            <person name="Yutin N."/>
            <person name="Ivanova N.N."/>
            <person name="Ortega D.R."/>
            <person name="Lee T.K."/>
            <person name="Vierheilig J."/>
            <person name="Daims H."/>
            <person name="Horn M."/>
            <person name="Wagner M."/>
            <person name="Jensen G.J."/>
            <person name="Kyrpides N.C."/>
            <person name="Koonin E.V."/>
            <person name="Woyke T."/>
        </authorList>
    </citation>
    <scope>NUCLEOTIDE SEQUENCE</scope>
    <source>
        <strain evidence="1">HKV1</strain>
    </source>
</reference>
<dbReference type="EMBL" id="KY684105">
    <property type="protein sequence ID" value="ARF10816.1"/>
    <property type="molecule type" value="Genomic_DNA"/>
</dbReference>